<dbReference type="Gene3D" id="3.20.20.150">
    <property type="entry name" value="Divalent-metal-dependent TIM barrel enzymes"/>
    <property type="match status" value="1"/>
</dbReference>
<organism evidence="2 3">
    <name type="scientific">candidate division KD3-62 bacterium DG_56</name>
    <dbReference type="NCBI Taxonomy" id="1704032"/>
    <lineage>
        <taxon>Bacteria</taxon>
        <taxon>candidate division KD3-62</taxon>
    </lineage>
</organism>
<dbReference type="InterPro" id="IPR050312">
    <property type="entry name" value="IolE/XylAMocC-like"/>
</dbReference>
<evidence type="ECO:0000313" key="2">
    <source>
        <dbReference type="EMBL" id="KPJ62557.1"/>
    </source>
</evidence>
<accession>A0A0S7XJA6</accession>
<dbReference type="InterPro" id="IPR013022">
    <property type="entry name" value="Xyl_isomerase-like_TIM-brl"/>
</dbReference>
<reference evidence="2 3" key="1">
    <citation type="journal article" date="2015" name="Microbiome">
        <title>Genomic resolution of linkages in carbon, nitrogen, and sulfur cycling among widespread estuary sediment bacteria.</title>
        <authorList>
            <person name="Baker B.J."/>
            <person name="Lazar C.S."/>
            <person name="Teske A.P."/>
            <person name="Dick G.J."/>
        </authorList>
    </citation>
    <scope>NUCLEOTIDE SEQUENCE [LARGE SCALE GENOMIC DNA]</scope>
    <source>
        <strain evidence="2">DG_56</strain>
    </source>
</reference>
<dbReference type="EMBL" id="LIZY01000111">
    <property type="protein sequence ID" value="KPJ62557.1"/>
    <property type="molecule type" value="Genomic_DNA"/>
</dbReference>
<proteinExistence type="predicted"/>
<protein>
    <recommendedName>
        <fullName evidence="1">Xylose isomerase-like TIM barrel domain-containing protein</fullName>
    </recommendedName>
</protein>
<dbReference type="Proteomes" id="UP000052020">
    <property type="component" value="Unassembled WGS sequence"/>
</dbReference>
<dbReference type="SUPFAM" id="SSF51658">
    <property type="entry name" value="Xylose isomerase-like"/>
    <property type="match status" value="1"/>
</dbReference>
<dbReference type="PANTHER" id="PTHR12110">
    <property type="entry name" value="HYDROXYPYRUVATE ISOMERASE"/>
    <property type="match status" value="1"/>
</dbReference>
<evidence type="ECO:0000259" key="1">
    <source>
        <dbReference type="Pfam" id="PF01261"/>
    </source>
</evidence>
<dbReference type="InterPro" id="IPR036237">
    <property type="entry name" value="Xyl_isomerase-like_sf"/>
</dbReference>
<comment type="caution">
    <text evidence="2">The sequence shown here is derived from an EMBL/GenBank/DDBJ whole genome shotgun (WGS) entry which is preliminary data.</text>
</comment>
<dbReference type="AlphaFoldDB" id="A0A0S7XJA6"/>
<evidence type="ECO:0000313" key="3">
    <source>
        <dbReference type="Proteomes" id="UP000052020"/>
    </source>
</evidence>
<feature type="domain" description="Xylose isomerase-like TIM barrel" evidence="1">
    <location>
        <begin position="21"/>
        <end position="251"/>
    </location>
</feature>
<dbReference type="Pfam" id="PF01261">
    <property type="entry name" value="AP_endonuc_2"/>
    <property type="match status" value="1"/>
</dbReference>
<sequence length="271" mass="30232">MFKIAFCYEFENEEADDRLGQIKSVGYDGVEFWQRRVEAMGIDQIDRLCRKHGLEVAQLCPYFNWVGGSEAIATTREMVRTYIDYARQAGCRHVRAFTGQASGGGAVGPDTATPEQWQAAIDGLREACDWAAPHGIRIVLECHGGSLMEDTPSTLRLLEGVGRDNLRLNLQLPLKGGQEDVDETISALDRYCVHMHIHNYTAIPGGKMTDLETGCLDYASILARLIGMGFDGWVSVEHPGSYPDQTVEQAMRKQGEYLVRLRRQLYLTSGP</sequence>
<gene>
    <name evidence="2" type="ORF">AMK68_04730</name>
</gene>
<name>A0A0S7XJA6_9BACT</name>